<keyword evidence="1" id="KW-0645">Protease</keyword>
<dbReference type="Proteomes" id="UP000268014">
    <property type="component" value="Unassembled WGS sequence"/>
</dbReference>
<keyword evidence="2" id="KW-0378">Hydrolase</keyword>
<dbReference type="InterPro" id="IPR038765">
    <property type="entry name" value="Papain-like_cys_pep_sf"/>
</dbReference>
<dbReference type="WBParaSite" id="HPLM_0000109401-mRNA-1">
    <property type="protein sequence ID" value="HPLM_0000109401-mRNA-1"/>
    <property type="gene ID" value="HPLM_0000109401"/>
</dbReference>
<reference evidence="5 6" key="2">
    <citation type="submission" date="2018-11" db="EMBL/GenBank/DDBJ databases">
        <authorList>
            <consortium name="Pathogen Informatics"/>
        </authorList>
    </citation>
    <scope>NUCLEOTIDE SEQUENCE [LARGE SCALE GENOMIC DNA]</scope>
    <source>
        <strain evidence="5 6">MHpl1</strain>
    </source>
</reference>
<dbReference type="Pfam" id="PF00112">
    <property type="entry name" value="Peptidase_C1"/>
    <property type="match status" value="1"/>
</dbReference>
<proteinExistence type="predicted"/>
<dbReference type="STRING" id="6290.A0A0N4VUX7"/>
<sequence length="240" mass="27784">MGNGNYKKFDSAASSPSHLHFRNLTEPLNTTYIAWKPVPLLRNDELRAFKTNFETVNRQFRYDDIIFWLWQGHIDEVSRNSLTLPKISIYFDLTTLPEDFAAQPIPKYAQKLTGKALEEYVNKKQSFFKAKYSEVAENRLNNLMKMEFLHAPPGEYLKMMPEELDTNQALPESFDARDKWKNCSSVIGYIRDQSNCGSCWAVSAAETMSDRLCIGTNGRVQVSRKFISVGRGLFELFFRY</sequence>
<evidence type="ECO:0000256" key="1">
    <source>
        <dbReference type="ARBA" id="ARBA00022670"/>
    </source>
</evidence>
<evidence type="ECO:0000256" key="2">
    <source>
        <dbReference type="ARBA" id="ARBA00022801"/>
    </source>
</evidence>
<evidence type="ECO:0000256" key="3">
    <source>
        <dbReference type="ARBA" id="ARBA00022807"/>
    </source>
</evidence>
<dbReference type="GO" id="GO:0006508">
    <property type="term" value="P:proteolysis"/>
    <property type="evidence" value="ECO:0007669"/>
    <property type="project" value="UniProtKB-KW"/>
</dbReference>
<dbReference type="GO" id="GO:0008234">
    <property type="term" value="F:cysteine-type peptidase activity"/>
    <property type="evidence" value="ECO:0007669"/>
    <property type="project" value="UniProtKB-KW"/>
</dbReference>
<dbReference type="AlphaFoldDB" id="A0A0N4VUX7"/>
<dbReference type="Gene3D" id="3.90.70.10">
    <property type="entry name" value="Cysteine proteinases"/>
    <property type="match status" value="1"/>
</dbReference>
<dbReference type="PROSITE" id="PS00139">
    <property type="entry name" value="THIOL_PROTEASE_CYS"/>
    <property type="match status" value="1"/>
</dbReference>
<evidence type="ECO:0000313" key="5">
    <source>
        <dbReference type="EMBL" id="VDO07862.1"/>
    </source>
</evidence>
<dbReference type="InterPro" id="IPR000169">
    <property type="entry name" value="Pept_cys_AS"/>
</dbReference>
<keyword evidence="6" id="KW-1185">Reference proteome</keyword>
<evidence type="ECO:0000259" key="4">
    <source>
        <dbReference type="Pfam" id="PF00112"/>
    </source>
</evidence>
<feature type="domain" description="Peptidase C1A papain C-terminal" evidence="4">
    <location>
        <begin position="170"/>
        <end position="224"/>
    </location>
</feature>
<keyword evidence="3" id="KW-0788">Thiol protease</keyword>
<dbReference type="EMBL" id="UZAF01001262">
    <property type="protein sequence ID" value="VDO07862.1"/>
    <property type="molecule type" value="Genomic_DNA"/>
</dbReference>
<reference evidence="7" key="1">
    <citation type="submission" date="2017-02" db="UniProtKB">
        <authorList>
            <consortium name="WormBaseParasite"/>
        </authorList>
    </citation>
    <scope>IDENTIFICATION</scope>
</reference>
<dbReference type="OrthoDB" id="640249at2759"/>
<dbReference type="InterPro" id="IPR000668">
    <property type="entry name" value="Peptidase_C1A_C"/>
</dbReference>
<protein>
    <submittedName>
        <fullName evidence="7">Pept_C1 domain-containing protein</fullName>
    </submittedName>
</protein>
<organism evidence="7">
    <name type="scientific">Haemonchus placei</name>
    <name type="common">Barber's pole worm</name>
    <dbReference type="NCBI Taxonomy" id="6290"/>
    <lineage>
        <taxon>Eukaryota</taxon>
        <taxon>Metazoa</taxon>
        <taxon>Ecdysozoa</taxon>
        <taxon>Nematoda</taxon>
        <taxon>Chromadorea</taxon>
        <taxon>Rhabditida</taxon>
        <taxon>Rhabditina</taxon>
        <taxon>Rhabditomorpha</taxon>
        <taxon>Strongyloidea</taxon>
        <taxon>Trichostrongylidae</taxon>
        <taxon>Haemonchus</taxon>
    </lineage>
</organism>
<name>A0A0N4VUX7_HAEPC</name>
<gene>
    <name evidence="5" type="ORF">HPLM_LOCUS1095</name>
</gene>
<dbReference type="SUPFAM" id="SSF54001">
    <property type="entry name" value="Cysteine proteinases"/>
    <property type="match status" value="1"/>
</dbReference>
<evidence type="ECO:0000313" key="7">
    <source>
        <dbReference type="WBParaSite" id="HPLM_0000109401-mRNA-1"/>
    </source>
</evidence>
<evidence type="ECO:0000313" key="6">
    <source>
        <dbReference type="Proteomes" id="UP000268014"/>
    </source>
</evidence>
<accession>A0A0N4VUX7</accession>